<sequence>MPVSFRILPGRNLVYVRYDGIAGVAETESSFRSYAAHPDFRPGQMQLIDVSRVTGYEKAYAEFIAMQARIAGMAYRPDRSIFIAFYATTAVGREMAGLAGASWDSVDGAVVVMGEDEGELLALLGLRERSFADLLASAD</sequence>
<evidence type="ECO:0000313" key="2">
    <source>
        <dbReference type="Proteomes" id="UP000035100"/>
    </source>
</evidence>
<reference evidence="1 2" key="1">
    <citation type="submission" date="2013-01" db="EMBL/GenBank/DDBJ databases">
        <authorList>
            <person name="Fiebig A."/>
            <person name="Goeker M."/>
            <person name="Klenk H.-P.P."/>
        </authorList>
    </citation>
    <scope>NUCLEOTIDE SEQUENCE [LARGE SCALE GENOMIC DNA]</scope>
    <source>
        <strain evidence="1 2">DSM 24838</strain>
    </source>
</reference>
<dbReference type="eggNOG" id="ENOG5032S01">
    <property type="taxonomic scope" value="Bacteria"/>
</dbReference>
<dbReference type="EMBL" id="AONG01000008">
    <property type="protein sequence ID" value="KIQ69972.1"/>
    <property type="molecule type" value="Genomic_DNA"/>
</dbReference>
<dbReference type="Proteomes" id="UP000035100">
    <property type="component" value="Unassembled WGS sequence"/>
</dbReference>
<dbReference type="STRING" id="1123501.Wenmar_01542"/>
<comment type="caution">
    <text evidence="1">The sequence shown here is derived from an EMBL/GenBank/DDBJ whole genome shotgun (WGS) entry which is preliminary data.</text>
</comment>
<protein>
    <submittedName>
        <fullName evidence="1">Uncharacterized protein</fullName>
    </submittedName>
</protein>
<proteinExistence type="predicted"/>
<dbReference type="AlphaFoldDB" id="A0A0D0QCC1"/>
<organism evidence="1 2">
    <name type="scientific">Wenxinia marina DSM 24838</name>
    <dbReference type="NCBI Taxonomy" id="1123501"/>
    <lineage>
        <taxon>Bacteria</taxon>
        <taxon>Pseudomonadati</taxon>
        <taxon>Pseudomonadota</taxon>
        <taxon>Alphaproteobacteria</taxon>
        <taxon>Rhodobacterales</taxon>
        <taxon>Roseobacteraceae</taxon>
        <taxon>Wenxinia</taxon>
    </lineage>
</organism>
<gene>
    <name evidence="1" type="ORF">Wenmar_01542</name>
</gene>
<keyword evidence="2" id="KW-1185">Reference proteome</keyword>
<evidence type="ECO:0000313" key="1">
    <source>
        <dbReference type="EMBL" id="KIQ69972.1"/>
    </source>
</evidence>
<name>A0A0D0QCC1_9RHOB</name>
<accession>A0A0D0QCC1</accession>
<dbReference type="OrthoDB" id="7877306at2"/>
<dbReference type="RefSeq" id="WP_018301094.1">
    <property type="nucleotide sequence ID" value="NZ_KB902276.1"/>
</dbReference>